<evidence type="ECO:0000256" key="5">
    <source>
        <dbReference type="ARBA" id="ARBA00022737"/>
    </source>
</evidence>
<feature type="repeat" description="Solcar" evidence="9">
    <location>
        <begin position="160"/>
        <end position="243"/>
    </location>
</feature>
<keyword evidence="4 9" id="KW-0812">Transmembrane</keyword>
<accession>A0A1Z5K4R6</accession>
<keyword evidence="5" id="KW-0677">Repeat</keyword>
<comment type="similarity">
    <text evidence="2 10">Belongs to the mitochondrial carrier (TC 2.A.29) family.</text>
</comment>
<dbReference type="InterPro" id="IPR023395">
    <property type="entry name" value="MCP_dom_sf"/>
</dbReference>
<evidence type="ECO:0000256" key="3">
    <source>
        <dbReference type="ARBA" id="ARBA00022448"/>
    </source>
</evidence>
<evidence type="ECO:0000313" key="12">
    <source>
        <dbReference type="Proteomes" id="UP000198406"/>
    </source>
</evidence>
<evidence type="ECO:0000256" key="4">
    <source>
        <dbReference type="ARBA" id="ARBA00022692"/>
    </source>
</evidence>
<evidence type="ECO:0000256" key="9">
    <source>
        <dbReference type="PROSITE-ProRule" id="PRU00282"/>
    </source>
</evidence>
<dbReference type="PANTHER" id="PTHR45624:SF10">
    <property type="entry name" value="SLC (SOLUTE CARRIER) HOMOLOG"/>
    <property type="match status" value="1"/>
</dbReference>
<comment type="caution">
    <text evidence="11">The sequence shown here is derived from an EMBL/GenBank/DDBJ whole genome shotgun (WGS) entry which is preliminary data.</text>
</comment>
<evidence type="ECO:0000256" key="2">
    <source>
        <dbReference type="ARBA" id="ARBA00006375"/>
    </source>
</evidence>
<evidence type="ECO:0000256" key="10">
    <source>
        <dbReference type="RuleBase" id="RU000488"/>
    </source>
</evidence>
<keyword evidence="12" id="KW-1185">Reference proteome</keyword>
<dbReference type="Pfam" id="PF00153">
    <property type="entry name" value="Mito_carr"/>
    <property type="match status" value="3"/>
</dbReference>
<dbReference type="PANTHER" id="PTHR45624">
    <property type="entry name" value="MITOCHONDRIAL BASIC AMINO ACIDS TRANSPORTER-RELATED"/>
    <property type="match status" value="1"/>
</dbReference>
<proteinExistence type="inferred from homology"/>
<dbReference type="OrthoDB" id="193856at2759"/>
<keyword evidence="7" id="KW-0496">Mitochondrion</keyword>
<keyword evidence="8 9" id="KW-0472">Membrane</keyword>
<name>A0A1Z5K4R6_FISSO</name>
<gene>
    <name evidence="11" type="ORF">FisN_23Lh188</name>
</gene>
<feature type="repeat" description="Solcar" evidence="9">
    <location>
        <begin position="265"/>
        <end position="351"/>
    </location>
</feature>
<sequence>MKRKDLPSSCPETLSTSPANFDLPIYWDGLAKSAYGSTYAFLPDFTEHPKPKRRPTVQVSKPELSNSNQEDDVTFFHDFVAGGVAGCASVIVGHPFDSMKVRQQTNATGTASIRSLFRGMSAPLSAATAINAVVFGSYGGASRFYDEYIQAPQETDLNHDPWQKSWVCGSFAGMVQCVIIAPMEHVKLRVQTSAELKGSRQAVSLIVKNYGVPKLFQGWWSTFLREVPAFGLYFASYDYMKDACLTYLSGGDSSAEAAAQMNSSHAWLASAMAGGSAGCLTWGFVYPIDVIKTHIQIAPLDQPAPRILTTAQKIIQTAGYRALFRGLGITLIRAFPVNGTIFPVYEFTLKKVVAWENGN</sequence>
<protein>
    <submittedName>
        <fullName evidence="11">Solute carrier family 25 (Mitochondrial carnitine/acylcarnitine transporter), member 20/29</fullName>
    </submittedName>
</protein>
<dbReference type="GO" id="GO:0022857">
    <property type="term" value="F:transmembrane transporter activity"/>
    <property type="evidence" value="ECO:0007669"/>
    <property type="project" value="TreeGrafter"/>
</dbReference>
<keyword evidence="3 10" id="KW-0813">Transport</keyword>
<reference evidence="11 12" key="1">
    <citation type="journal article" date="2015" name="Plant Cell">
        <title>Oil accumulation by the oleaginous diatom Fistulifera solaris as revealed by the genome and transcriptome.</title>
        <authorList>
            <person name="Tanaka T."/>
            <person name="Maeda Y."/>
            <person name="Veluchamy A."/>
            <person name="Tanaka M."/>
            <person name="Abida H."/>
            <person name="Marechal E."/>
            <person name="Bowler C."/>
            <person name="Muto M."/>
            <person name="Sunaga Y."/>
            <person name="Tanaka M."/>
            <person name="Yoshino T."/>
            <person name="Taniguchi T."/>
            <person name="Fukuda Y."/>
            <person name="Nemoto M."/>
            <person name="Matsumoto M."/>
            <person name="Wong P.S."/>
            <person name="Aburatani S."/>
            <person name="Fujibuchi W."/>
        </authorList>
    </citation>
    <scope>NUCLEOTIDE SEQUENCE [LARGE SCALE GENOMIC DNA]</scope>
    <source>
        <strain evidence="11 12">JPCC DA0580</strain>
    </source>
</reference>
<feature type="repeat" description="Solcar" evidence="9">
    <location>
        <begin position="73"/>
        <end position="144"/>
    </location>
</feature>
<dbReference type="InterPro" id="IPR050567">
    <property type="entry name" value="Mitochondrial_Carrier"/>
</dbReference>
<dbReference type="InterPro" id="IPR018108">
    <property type="entry name" value="MCP_transmembrane"/>
</dbReference>
<dbReference type="PROSITE" id="PS50920">
    <property type="entry name" value="SOLCAR"/>
    <property type="match status" value="3"/>
</dbReference>
<evidence type="ECO:0000256" key="6">
    <source>
        <dbReference type="ARBA" id="ARBA00022989"/>
    </source>
</evidence>
<organism evidence="11 12">
    <name type="scientific">Fistulifera solaris</name>
    <name type="common">Oleaginous diatom</name>
    <dbReference type="NCBI Taxonomy" id="1519565"/>
    <lineage>
        <taxon>Eukaryota</taxon>
        <taxon>Sar</taxon>
        <taxon>Stramenopiles</taxon>
        <taxon>Ochrophyta</taxon>
        <taxon>Bacillariophyta</taxon>
        <taxon>Bacillariophyceae</taxon>
        <taxon>Bacillariophycidae</taxon>
        <taxon>Naviculales</taxon>
        <taxon>Naviculaceae</taxon>
        <taxon>Fistulifera</taxon>
    </lineage>
</organism>
<evidence type="ECO:0000256" key="1">
    <source>
        <dbReference type="ARBA" id="ARBA00004225"/>
    </source>
</evidence>
<dbReference type="GO" id="GO:0031966">
    <property type="term" value="C:mitochondrial membrane"/>
    <property type="evidence" value="ECO:0007669"/>
    <property type="project" value="UniProtKB-SubCell"/>
</dbReference>
<dbReference type="AlphaFoldDB" id="A0A1Z5K4R6"/>
<keyword evidence="6" id="KW-1133">Transmembrane helix</keyword>
<dbReference type="Gene3D" id="1.50.40.10">
    <property type="entry name" value="Mitochondrial carrier domain"/>
    <property type="match status" value="1"/>
</dbReference>
<evidence type="ECO:0000256" key="7">
    <source>
        <dbReference type="ARBA" id="ARBA00023128"/>
    </source>
</evidence>
<comment type="subcellular location">
    <subcellularLocation>
        <location evidence="1">Mitochondrion membrane</location>
        <topology evidence="1">Multi-pass membrane protein</topology>
    </subcellularLocation>
</comment>
<dbReference type="InParanoid" id="A0A1Z5K4R6"/>
<dbReference type="SUPFAM" id="SSF103506">
    <property type="entry name" value="Mitochondrial carrier"/>
    <property type="match status" value="1"/>
</dbReference>
<evidence type="ECO:0000256" key="8">
    <source>
        <dbReference type="ARBA" id="ARBA00023136"/>
    </source>
</evidence>
<dbReference type="EMBL" id="BDSP01000161">
    <property type="protein sequence ID" value="GAX21240.1"/>
    <property type="molecule type" value="Genomic_DNA"/>
</dbReference>
<evidence type="ECO:0000313" key="11">
    <source>
        <dbReference type="EMBL" id="GAX21240.1"/>
    </source>
</evidence>
<dbReference type="Proteomes" id="UP000198406">
    <property type="component" value="Unassembled WGS sequence"/>
</dbReference>